<sequence length="164" mass="18090">MAFTPSTGKQNLKVCLEKRASMQQIPPAPTSNAADPKEPEGPPGLQAPIEGDQEPMDMLDECHKLTGDLLPRISACLNELTKKTTKGKIDEVGQGFTDCLATIDNKLGKVIEYLMHVISTSSNQKVMDFELKEQLALAKATEDDFKRELAKFYEKHLGSDEDPL</sequence>
<protein>
    <submittedName>
        <fullName evidence="3">Uncharacterized protein</fullName>
    </submittedName>
</protein>
<dbReference type="WBParaSite" id="MBELARI_LOCUS20175">
    <property type="protein sequence ID" value="MBELARI_LOCUS20175"/>
    <property type="gene ID" value="MBELARI_LOCUS20175"/>
</dbReference>
<feature type="region of interest" description="Disordered" evidence="1">
    <location>
        <begin position="1"/>
        <end position="52"/>
    </location>
</feature>
<name>A0AAF3J707_9BILA</name>
<accession>A0AAF3J707</accession>
<reference evidence="3" key="1">
    <citation type="submission" date="2024-02" db="UniProtKB">
        <authorList>
            <consortium name="WormBaseParasite"/>
        </authorList>
    </citation>
    <scope>IDENTIFICATION</scope>
</reference>
<feature type="compositionally biased region" description="Polar residues" evidence="1">
    <location>
        <begin position="1"/>
        <end position="10"/>
    </location>
</feature>
<organism evidence="2 3">
    <name type="scientific">Mesorhabditis belari</name>
    <dbReference type="NCBI Taxonomy" id="2138241"/>
    <lineage>
        <taxon>Eukaryota</taxon>
        <taxon>Metazoa</taxon>
        <taxon>Ecdysozoa</taxon>
        <taxon>Nematoda</taxon>
        <taxon>Chromadorea</taxon>
        <taxon>Rhabditida</taxon>
        <taxon>Rhabditina</taxon>
        <taxon>Rhabditomorpha</taxon>
        <taxon>Rhabditoidea</taxon>
        <taxon>Rhabditidae</taxon>
        <taxon>Mesorhabditinae</taxon>
        <taxon>Mesorhabditis</taxon>
    </lineage>
</organism>
<dbReference type="Proteomes" id="UP000887575">
    <property type="component" value="Unassembled WGS sequence"/>
</dbReference>
<proteinExistence type="predicted"/>
<keyword evidence="2" id="KW-1185">Reference proteome</keyword>
<evidence type="ECO:0000313" key="2">
    <source>
        <dbReference type="Proteomes" id="UP000887575"/>
    </source>
</evidence>
<evidence type="ECO:0000256" key="1">
    <source>
        <dbReference type="SAM" id="MobiDB-lite"/>
    </source>
</evidence>
<dbReference type="AlphaFoldDB" id="A0AAF3J707"/>
<evidence type="ECO:0000313" key="3">
    <source>
        <dbReference type="WBParaSite" id="MBELARI_LOCUS20175"/>
    </source>
</evidence>